<feature type="region of interest" description="Disordered" evidence="1">
    <location>
        <begin position="585"/>
        <end position="607"/>
    </location>
</feature>
<dbReference type="InterPro" id="IPR036116">
    <property type="entry name" value="FN3_sf"/>
</dbReference>
<feature type="transmembrane region" description="Helical" evidence="2">
    <location>
        <begin position="37"/>
        <end position="56"/>
    </location>
</feature>
<comment type="caution">
    <text evidence="3">The sequence shown here is derived from an EMBL/GenBank/DDBJ whole genome shotgun (WGS) entry which is preliminary data.</text>
</comment>
<protein>
    <recommendedName>
        <fullName evidence="5">Fibronectin type-III domain-containing protein</fullName>
    </recommendedName>
</protein>
<sequence length="846" mass="87281">MTDSGSPRTTPTRRGRARSRLEALVPARLRNRQSRGAAELSVLVVTGSLIAGVFFGQGISRTAVDVADGLTWLSDEPNGQIIQVNPATGQLEVKQVVGNPGDDIEVTGEHGGQLYVADHTSGRLRAFDLTSILVSGQRRISTGGAVDTIFNDDGVFLVDSEQSTISAMDPQTTDAIGTIWVAPSGLADAAVDGKGVIWALEDDGTLHQLSWSADQQKFQDDDDQSVDGSGEGSVLVAHDEGVTVFGPDQGMIAQVGTGHDLTTDAPKVIGKIYAPEKSPSDLVPVASADNSHVVLLSGKRVIEIDMASIACTKPGTPEVFRGEVWVPCTGQGRVVRLNAEGRRVARDLSTPGSKDPELILDDDNLVINAPGAPQGIVVHGDGSTSTIVREDAKVPTNGLTPATTPPSLPDQDLVDDLLDLGGDDEESEPPTPDPTNTPNTPDSQPSGTPPTGTPPGGGGGGGGDTHGGGGGGGGGNNLTPTTCTPSSTPTSWGGGGKGGSAKPCSPPTGSAGQPVTAPTDVVAEAMAEGQVRVSWRHSGLPKADGFVIRSSTGKTYPGLKGWVREAFVDVTPGQPTTFTVTAVHDDSQSTSYPSNTVTSTARPGAPTVTGTATYQGNDDEEIFVVDVKWQGAKANGKPIATYDVAVTVAGDTRSQQVSGGQSSAKFTWTCSRRTNADCKVGGDFQATVMARNELGSGAAGVVSGTAPAQPPPPLPDSNRQIVDGSSPRSDNAADDGSGSIDLKLRAPDDWFRFPGTCTYVLDANPAQPVACNATKVTIAYANGVIYQPNKGTVDHRVIFYATNPRGTATSSGYSFTTKQTPQVVPPPDPEPSPEQPGCSPQPCQIP</sequence>
<dbReference type="SUPFAM" id="SSF101898">
    <property type="entry name" value="NHL repeat"/>
    <property type="match status" value="1"/>
</dbReference>
<evidence type="ECO:0000256" key="1">
    <source>
        <dbReference type="SAM" id="MobiDB-lite"/>
    </source>
</evidence>
<organism evidence="3 4">
    <name type="scientific">Nocardioides plantarum</name>
    <dbReference type="NCBI Taxonomy" id="29299"/>
    <lineage>
        <taxon>Bacteria</taxon>
        <taxon>Bacillati</taxon>
        <taxon>Actinomycetota</taxon>
        <taxon>Actinomycetes</taxon>
        <taxon>Propionibacteriales</taxon>
        <taxon>Nocardioidaceae</taxon>
        <taxon>Nocardioides</taxon>
    </lineage>
</organism>
<evidence type="ECO:0000313" key="4">
    <source>
        <dbReference type="Proteomes" id="UP001589750"/>
    </source>
</evidence>
<feature type="compositionally biased region" description="Polar residues" evidence="1">
    <location>
        <begin position="588"/>
        <end position="601"/>
    </location>
</feature>
<feature type="region of interest" description="Disordered" evidence="1">
    <location>
        <begin position="394"/>
        <end position="516"/>
    </location>
</feature>
<feature type="region of interest" description="Disordered" evidence="1">
    <location>
        <begin position="809"/>
        <end position="846"/>
    </location>
</feature>
<keyword evidence="2" id="KW-1133">Transmembrane helix</keyword>
<feature type="compositionally biased region" description="Low complexity" evidence="1">
    <location>
        <begin position="479"/>
        <end position="491"/>
    </location>
</feature>
<proteinExistence type="predicted"/>
<keyword evidence="2" id="KW-0472">Membrane</keyword>
<dbReference type="EMBL" id="JBHMDG010000003">
    <property type="protein sequence ID" value="MFB9312149.1"/>
    <property type="molecule type" value="Genomic_DNA"/>
</dbReference>
<keyword evidence="2" id="KW-0812">Transmembrane</keyword>
<dbReference type="Proteomes" id="UP001589750">
    <property type="component" value="Unassembled WGS sequence"/>
</dbReference>
<reference evidence="3 4" key="1">
    <citation type="submission" date="2024-09" db="EMBL/GenBank/DDBJ databases">
        <authorList>
            <person name="Sun Q."/>
            <person name="Mori K."/>
        </authorList>
    </citation>
    <scope>NUCLEOTIDE SEQUENCE [LARGE SCALE GENOMIC DNA]</scope>
    <source>
        <strain evidence="3 4">JCM 9626</strain>
    </source>
</reference>
<feature type="compositionally biased region" description="Acidic residues" evidence="1">
    <location>
        <begin position="412"/>
        <end position="428"/>
    </location>
</feature>
<keyword evidence="4" id="KW-1185">Reference proteome</keyword>
<gene>
    <name evidence="3" type="ORF">ACFFRI_03740</name>
</gene>
<feature type="compositionally biased region" description="Polar residues" evidence="1">
    <location>
        <begin position="809"/>
        <end position="820"/>
    </location>
</feature>
<feature type="compositionally biased region" description="Pro residues" evidence="1">
    <location>
        <begin position="823"/>
        <end position="834"/>
    </location>
</feature>
<name>A0ABV5K5X9_9ACTN</name>
<evidence type="ECO:0008006" key="5">
    <source>
        <dbReference type="Google" id="ProtNLM"/>
    </source>
</evidence>
<accession>A0ABV5K5X9</accession>
<dbReference type="Gene3D" id="2.130.10.10">
    <property type="entry name" value="YVTN repeat-like/Quinoprotein amine dehydrogenase"/>
    <property type="match status" value="1"/>
</dbReference>
<dbReference type="InterPro" id="IPR015943">
    <property type="entry name" value="WD40/YVTN_repeat-like_dom_sf"/>
</dbReference>
<dbReference type="SUPFAM" id="SSF49265">
    <property type="entry name" value="Fibronectin type III"/>
    <property type="match status" value="1"/>
</dbReference>
<feature type="compositionally biased region" description="Gly residues" evidence="1">
    <location>
        <begin position="454"/>
        <end position="476"/>
    </location>
</feature>
<feature type="region of interest" description="Disordered" evidence="1">
    <location>
        <begin position="700"/>
        <end position="741"/>
    </location>
</feature>
<dbReference type="RefSeq" id="WP_140010385.1">
    <property type="nucleotide sequence ID" value="NZ_JBHMDG010000003.1"/>
</dbReference>
<evidence type="ECO:0000313" key="3">
    <source>
        <dbReference type="EMBL" id="MFB9312149.1"/>
    </source>
</evidence>
<evidence type="ECO:0000256" key="2">
    <source>
        <dbReference type="SAM" id="Phobius"/>
    </source>
</evidence>